<feature type="transmembrane region" description="Helical" evidence="1">
    <location>
        <begin position="246"/>
        <end position="267"/>
    </location>
</feature>
<keyword evidence="1" id="KW-0812">Transmembrane</keyword>
<evidence type="ECO:0000313" key="3">
    <source>
        <dbReference type="Proteomes" id="UP000297716"/>
    </source>
</evidence>
<evidence type="ECO:0000256" key="1">
    <source>
        <dbReference type="SAM" id="Phobius"/>
    </source>
</evidence>
<dbReference type="STRING" id="37992.A0A4Z0YPH7"/>
<keyword evidence="1" id="KW-0472">Membrane</keyword>
<reference evidence="2 3" key="1">
    <citation type="submission" date="2019-03" db="EMBL/GenBank/DDBJ databases">
        <title>Draft genome sequence of Xylaria hypoxylon DSM 108379, a ubiquitous saprotrophic-parasitic fungi on hardwood.</title>
        <authorList>
            <person name="Buettner E."/>
            <person name="Leonhardt S."/>
            <person name="Gebauer A.M."/>
            <person name="Liers C."/>
            <person name="Hofrichter M."/>
            <person name="Kellner H."/>
        </authorList>
    </citation>
    <scope>NUCLEOTIDE SEQUENCE [LARGE SCALE GENOMIC DNA]</scope>
    <source>
        <strain evidence="2 3">DSM 108379</strain>
    </source>
</reference>
<dbReference type="PANTHER" id="PTHR42024:SF1">
    <property type="entry name" value="AMINO ACID PERMEASE_ SLC12A DOMAIN-CONTAINING PROTEIN"/>
    <property type="match status" value="1"/>
</dbReference>
<gene>
    <name evidence="2" type="ORF">E0Z10_g2928</name>
</gene>
<feature type="transmembrane region" description="Helical" evidence="1">
    <location>
        <begin position="88"/>
        <end position="107"/>
    </location>
</feature>
<keyword evidence="1" id="KW-1133">Transmembrane helix</keyword>
<dbReference type="AlphaFoldDB" id="A0A4Z0YPH7"/>
<sequence length="329" mass="36769">MAESNHDSEHTAECTEAPEYGNAVSSARRVSMARDEYGNLPGLPRLEYRLMEHKSKLFLVSGLLIFEGSILPIILFYPLWYLTDLRHGILFAIITSFFGLVSGLEFAHRSWRLIHKNDKYRPLDGTRWRFDFTHATLSICYTIMTGILIGASIPHEPLVRPLAIPVPLLFIAAGMLCIVTGAMSALGMRTACKVSSIPKGAPQPPYVLTAVEDVVGVDGGGARHFRRRLLERYKASKYFRRLIAELNWFWGIGSVINGAGSLAAVWVIPSQEIAYGVGWGEPLGFFVVWTVITVLWTRRGLREEKKLWAVNSRDKVAVMESGTDTQNTN</sequence>
<dbReference type="Proteomes" id="UP000297716">
    <property type="component" value="Unassembled WGS sequence"/>
</dbReference>
<evidence type="ECO:0000313" key="2">
    <source>
        <dbReference type="EMBL" id="TGJ85854.1"/>
    </source>
</evidence>
<name>A0A4Z0YPH7_9PEZI</name>
<accession>A0A4Z0YPH7</accession>
<feature type="transmembrane region" description="Helical" evidence="1">
    <location>
        <begin position="162"/>
        <end position="186"/>
    </location>
</feature>
<protein>
    <submittedName>
        <fullName evidence="2">Uncharacterized protein</fullName>
    </submittedName>
</protein>
<organism evidence="2 3">
    <name type="scientific">Xylaria hypoxylon</name>
    <dbReference type="NCBI Taxonomy" id="37992"/>
    <lineage>
        <taxon>Eukaryota</taxon>
        <taxon>Fungi</taxon>
        <taxon>Dikarya</taxon>
        <taxon>Ascomycota</taxon>
        <taxon>Pezizomycotina</taxon>
        <taxon>Sordariomycetes</taxon>
        <taxon>Xylariomycetidae</taxon>
        <taxon>Xylariales</taxon>
        <taxon>Xylariaceae</taxon>
        <taxon>Xylaria</taxon>
    </lineage>
</organism>
<feature type="transmembrane region" description="Helical" evidence="1">
    <location>
        <begin position="57"/>
        <end position="82"/>
    </location>
</feature>
<feature type="transmembrane region" description="Helical" evidence="1">
    <location>
        <begin position="128"/>
        <end position="150"/>
    </location>
</feature>
<dbReference type="PANTHER" id="PTHR42024">
    <property type="entry name" value="AMINO ACID PERMEASE_ SLC12A DOMAIN-CONTAINING PROTEIN"/>
    <property type="match status" value="1"/>
</dbReference>
<comment type="caution">
    <text evidence="2">The sequence shown here is derived from an EMBL/GenBank/DDBJ whole genome shotgun (WGS) entry which is preliminary data.</text>
</comment>
<feature type="transmembrane region" description="Helical" evidence="1">
    <location>
        <begin position="273"/>
        <end position="296"/>
    </location>
</feature>
<dbReference type="EMBL" id="SKBN01000038">
    <property type="protein sequence ID" value="TGJ85854.1"/>
    <property type="molecule type" value="Genomic_DNA"/>
</dbReference>
<proteinExistence type="predicted"/>
<keyword evidence="3" id="KW-1185">Reference proteome</keyword>
<dbReference type="OrthoDB" id="4838853at2759"/>